<dbReference type="EMBL" id="JAWDKD010000018">
    <property type="protein sequence ID" value="MDV0447316.1"/>
    <property type="molecule type" value="Genomic_DNA"/>
</dbReference>
<dbReference type="PROSITE" id="PS51257">
    <property type="entry name" value="PROKAR_LIPOPROTEIN"/>
    <property type="match status" value="1"/>
</dbReference>
<name>A0AAE4MJX4_9EURY</name>
<gene>
    <name evidence="1" type="ORF">MsAg5_12000</name>
</gene>
<evidence type="ECO:0000313" key="1">
    <source>
        <dbReference type="EMBL" id="MDV0447316.1"/>
    </source>
</evidence>
<dbReference type="Proteomes" id="UP001271789">
    <property type="component" value="Unassembled WGS sequence"/>
</dbReference>
<keyword evidence="2" id="KW-1185">Reference proteome</keyword>
<organism evidence="1 2">
    <name type="scientific">Methanolapillus africanus</name>
    <dbReference type="NCBI Taxonomy" id="3028297"/>
    <lineage>
        <taxon>Archaea</taxon>
        <taxon>Methanobacteriati</taxon>
        <taxon>Methanobacteriota</taxon>
        <taxon>Stenosarchaea group</taxon>
        <taxon>Methanomicrobia</taxon>
        <taxon>Methanosarcinales</taxon>
        <taxon>Methanosarcinaceae</taxon>
        <taxon>Methanolapillus</taxon>
    </lineage>
</organism>
<protein>
    <submittedName>
        <fullName evidence="1">Uncharacterized protein</fullName>
    </submittedName>
</protein>
<proteinExistence type="predicted"/>
<sequence>MSYMKKYEFYEKPSHSYVFVTACLFKTLKNQLSRLSEFKITTPKENKIHMFSIQSFPKKRNQSKLKAKIQNIEN</sequence>
<accession>A0AAE4MJX4</accession>
<dbReference type="AlphaFoldDB" id="A0AAE4MJX4"/>
<reference evidence="1" key="1">
    <citation type="submission" date="2023-06" db="EMBL/GenBank/DDBJ databases">
        <title>Genome sequence of Methanosarcinaceae archaeon Ag5.</title>
        <authorList>
            <person name="Protasov E."/>
            <person name="Platt K."/>
            <person name="Poehlein A."/>
            <person name="Daniel R."/>
            <person name="Brune A."/>
        </authorList>
    </citation>
    <scope>NUCLEOTIDE SEQUENCE</scope>
    <source>
        <strain evidence="1">Ag5</strain>
    </source>
</reference>
<evidence type="ECO:0000313" key="2">
    <source>
        <dbReference type="Proteomes" id="UP001271789"/>
    </source>
</evidence>
<comment type="caution">
    <text evidence="1">The sequence shown here is derived from an EMBL/GenBank/DDBJ whole genome shotgun (WGS) entry which is preliminary data.</text>
</comment>